<dbReference type="PANTHER" id="PTHR44167:SF18">
    <property type="entry name" value="PROTEIN KINASE DOMAIN-CONTAINING PROTEIN"/>
    <property type="match status" value="1"/>
</dbReference>
<comment type="caution">
    <text evidence="2">The sequence shown here is derived from an EMBL/GenBank/DDBJ whole genome shotgun (WGS) entry which is preliminary data.</text>
</comment>
<feature type="domain" description="Protein kinase" evidence="1">
    <location>
        <begin position="1"/>
        <end position="350"/>
    </location>
</feature>
<evidence type="ECO:0000259" key="1">
    <source>
        <dbReference type="PROSITE" id="PS50011"/>
    </source>
</evidence>
<protein>
    <submittedName>
        <fullName evidence="2">Serine/threonine-protein kinase ppk4</fullName>
    </submittedName>
</protein>
<proteinExistence type="predicted"/>
<dbReference type="AlphaFoldDB" id="A0A9P5D205"/>
<evidence type="ECO:0000313" key="2">
    <source>
        <dbReference type="EMBL" id="KAF3901138.1"/>
    </source>
</evidence>
<dbReference type="InterPro" id="IPR000719">
    <property type="entry name" value="Prot_kinase_dom"/>
</dbReference>
<dbReference type="GO" id="GO:0044773">
    <property type="term" value="P:mitotic DNA damage checkpoint signaling"/>
    <property type="evidence" value="ECO:0007669"/>
    <property type="project" value="TreeGrafter"/>
</dbReference>
<accession>A0A9P5D205</accession>
<dbReference type="Gene3D" id="1.10.510.10">
    <property type="entry name" value="Transferase(Phosphotransferase) domain 1"/>
    <property type="match status" value="1"/>
</dbReference>
<keyword evidence="2" id="KW-0418">Kinase</keyword>
<dbReference type="SUPFAM" id="SSF56112">
    <property type="entry name" value="Protein kinase-like (PK-like)"/>
    <property type="match status" value="1"/>
</dbReference>
<gene>
    <name evidence="2" type="ORF">GY632_0161</name>
</gene>
<dbReference type="GO" id="GO:0005737">
    <property type="term" value="C:cytoplasm"/>
    <property type="evidence" value="ECO:0007669"/>
    <property type="project" value="TreeGrafter"/>
</dbReference>
<dbReference type="InterPro" id="IPR011009">
    <property type="entry name" value="Kinase-like_dom_sf"/>
</dbReference>
<dbReference type="PANTHER" id="PTHR44167">
    <property type="entry name" value="OVARIAN-SPECIFIC SERINE/THREONINE-PROTEIN KINASE LOK-RELATED"/>
    <property type="match status" value="1"/>
</dbReference>
<keyword evidence="2" id="KW-0808">Transferase</keyword>
<evidence type="ECO:0000313" key="3">
    <source>
        <dbReference type="Proteomes" id="UP000749309"/>
    </source>
</evidence>
<dbReference type="SMART" id="SM00220">
    <property type="entry name" value="S_TKc"/>
    <property type="match status" value="1"/>
</dbReference>
<dbReference type="GO" id="GO:0005634">
    <property type="term" value="C:nucleus"/>
    <property type="evidence" value="ECO:0007669"/>
    <property type="project" value="TreeGrafter"/>
</dbReference>
<reference evidence="2" key="1">
    <citation type="submission" date="2020-03" db="EMBL/GenBank/DDBJ databases">
        <title>Whole Genome Sequence of Trichophyton interdigitale from India.</title>
        <authorList>
            <person name="Kumar P."/>
        </authorList>
    </citation>
    <scope>NUCLEOTIDE SEQUENCE</scope>
    <source>
        <strain evidence="2">UCMS-IGIB-CI14</strain>
    </source>
</reference>
<name>A0A9P5D205_9EURO</name>
<organism evidence="2 3">
    <name type="scientific">Trichophyton interdigitale</name>
    <dbReference type="NCBI Taxonomy" id="101480"/>
    <lineage>
        <taxon>Eukaryota</taxon>
        <taxon>Fungi</taxon>
        <taxon>Dikarya</taxon>
        <taxon>Ascomycota</taxon>
        <taxon>Pezizomycotina</taxon>
        <taxon>Eurotiomycetes</taxon>
        <taxon>Eurotiomycetidae</taxon>
        <taxon>Onygenales</taxon>
        <taxon>Arthrodermataceae</taxon>
        <taxon>Trichophyton</taxon>
    </lineage>
</organism>
<dbReference type="PROSITE" id="PS50011">
    <property type="entry name" value="PROTEIN_KINASE_DOM"/>
    <property type="match status" value="1"/>
</dbReference>
<dbReference type="EMBL" id="JAAQVJ010000003">
    <property type="protein sequence ID" value="KAF3901138.1"/>
    <property type="molecule type" value="Genomic_DNA"/>
</dbReference>
<dbReference type="Proteomes" id="UP000749309">
    <property type="component" value="Unassembled WGS sequence"/>
</dbReference>
<dbReference type="GO" id="GO:0004674">
    <property type="term" value="F:protein serine/threonine kinase activity"/>
    <property type="evidence" value="ECO:0007669"/>
    <property type="project" value="TreeGrafter"/>
</dbReference>
<dbReference type="GO" id="GO:0005524">
    <property type="term" value="F:ATP binding"/>
    <property type="evidence" value="ECO:0007669"/>
    <property type="project" value="InterPro"/>
</dbReference>
<dbReference type="Pfam" id="PF00069">
    <property type="entry name" value="Pkinase"/>
    <property type="match status" value="1"/>
</dbReference>
<sequence>MFLARSHHIGSVRLASTLVGRSGREYVRGKILKRHPKRPDYNVYLAQSGNRSFVLKGTSDSVVELALDLKREFPDTRRLRVHVDENVEEKVLVYEYFNDDLLSFIKKNPNLPIGARKWILRELGESLKELHAKNWIHIDVKPDNVMINYSQDEQGLPLPQRVVLGDLDVSLKMKGDKLLRLPEGIKLGNVMWRSPEAQTGQGIGKPSDVFSYGLVSLFTTTGVETLHPDFEGLRKDGVDPELEIMGRLISFFGPVPKELVTHVQHEDWGKVMMVLSEALEDGSPVGPGRFTEWAEKDYPNLDGEAKRIFLRKYVGSCSFEKSDHGRSLGGPLVGSWRGGVKYPKSSALFH</sequence>